<dbReference type="EMBL" id="KK785035">
    <property type="protein sequence ID" value="KDO52372.1"/>
    <property type="molecule type" value="Genomic_DNA"/>
</dbReference>
<evidence type="ECO:0000256" key="9">
    <source>
        <dbReference type="SAM" id="MobiDB-lite"/>
    </source>
</evidence>
<dbReference type="InterPro" id="IPR036236">
    <property type="entry name" value="Znf_C2H2_sf"/>
</dbReference>
<keyword evidence="6" id="KW-0804">Transcription</keyword>
<dbReference type="PANTHER" id="PTHR45801:SF111">
    <property type="entry name" value="C2H2 AND C2HC ZINC FINGERS SUPERFAMILY PROTEIN"/>
    <property type="match status" value="1"/>
</dbReference>
<feature type="compositionally biased region" description="Basic and acidic residues" evidence="9">
    <location>
        <begin position="137"/>
        <end position="163"/>
    </location>
</feature>
<dbReference type="KEGG" id="cit:102614556"/>
<dbReference type="AlphaFoldDB" id="A0A067EMC8"/>
<protein>
    <recommendedName>
        <fullName evidence="10">C2H2-type domain-containing protein</fullName>
    </recommendedName>
</protein>
<reference evidence="11 12" key="1">
    <citation type="submission" date="2014-04" db="EMBL/GenBank/DDBJ databases">
        <authorList>
            <consortium name="International Citrus Genome Consortium"/>
            <person name="Gmitter F."/>
            <person name="Chen C."/>
            <person name="Farmerie W."/>
            <person name="Harkins T."/>
            <person name="Desany B."/>
            <person name="Mohiuddin M."/>
            <person name="Kodira C."/>
            <person name="Borodovsky M."/>
            <person name="Lomsadze A."/>
            <person name="Burns P."/>
            <person name="Jenkins J."/>
            <person name="Prochnik S."/>
            <person name="Shu S."/>
            <person name="Chapman J."/>
            <person name="Pitluck S."/>
            <person name="Schmutz J."/>
            <person name="Rokhsar D."/>
        </authorList>
    </citation>
    <scope>NUCLEOTIDE SEQUENCE</scope>
</reference>
<keyword evidence="3 8" id="KW-0863">Zinc-finger</keyword>
<keyword evidence="12" id="KW-1185">Reference proteome</keyword>
<evidence type="ECO:0000256" key="1">
    <source>
        <dbReference type="ARBA" id="ARBA00004123"/>
    </source>
</evidence>
<comment type="subcellular location">
    <subcellularLocation>
        <location evidence="1">Nucleus</location>
    </subcellularLocation>
</comment>
<dbReference type="SUPFAM" id="SSF57667">
    <property type="entry name" value="beta-beta-alpha zinc fingers"/>
    <property type="match status" value="1"/>
</dbReference>
<evidence type="ECO:0000313" key="12">
    <source>
        <dbReference type="Proteomes" id="UP000027120"/>
    </source>
</evidence>
<keyword evidence="4" id="KW-0862">Zinc</keyword>
<sequence>METNSQASSIEKSSQILWSSDDLDSSDSGHVKSYTCAFCKRGFSNAQALGGHMNIHRKDRAKLRQFSEENLLSLDIAKAANPSIEAPNIVSEDRGAVILESSVQEKICTPKSKEEKMTRQLGESSSSSSHIDQYLDLELRLGPEPREASASRITKDLYRSSSH</sequence>
<dbReference type="Gene3D" id="3.30.160.60">
    <property type="entry name" value="Classic Zinc Finger"/>
    <property type="match status" value="1"/>
</dbReference>
<gene>
    <name evidence="11" type="ORF">CISIN_1g045251mg</name>
</gene>
<keyword evidence="5" id="KW-0805">Transcription regulation</keyword>
<evidence type="ECO:0000256" key="5">
    <source>
        <dbReference type="ARBA" id="ARBA00023015"/>
    </source>
</evidence>
<dbReference type="STRING" id="2711.A0A067EMC8"/>
<keyword evidence="7" id="KW-0539">Nucleus</keyword>
<proteinExistence type="predicted"/>
<evidence type="ECO:0000256" key="6">
    <source>
        <dbReference type="ARBA" id="ARBA00023163"/>
    </source>
</evidence>
<feature type="compositionally biased region" description="Polar residues" evidence="9">
    <location>
        <begin position="121"/>
        <end position="131"/>
    </location>
</feature>
<feature type="region of interest" description="Disordered" evidence="9">
    <location>
        <begin position="109"/>
        <end position="163"/>
    </location>
</feature>
<feature type="domain" description="C2H2-type" evidence="10">
    <location>
        <begin position="34"/>
        <end position="61"/>
    </location>
</feature>
<dbReference type="GO" id="GO:0005634">
    <property type="term" value="C:nucleus"/>
    <property type="evidence" value="ECO:0007669"/>
    <property type="project" value="UniProtKB-SubCell"/>
</dbReference>
<dbReference type="PANTHER" id="PTHR45801">
    <property type="entry name" value="OS07G0101800 PROTEIN"/>
    <property type="match status" value="1"/>
</dbReference>
<dbReference type="PROSITE" id="PS50157">
    <property type="entry name" value="ZINC_FINGER_C2H2_2"/>
    <property type="match status" value="1"/>
</dbReference>
<dbReference type="InterPro" id="IPR013087">
    <property type="entry name" value="Znf_C2H2_type"/>
</dbReference>
<dbReference type="PROSITE" id="PS00028">
    <property type="entry name" value="ZINC_FINGER_C2H2_1"/>
    <property type="match status" value="1"/>
</dbReference>
<dbReference type="GO" id="GO:0008270">
    <property type="term" value="F:zinc ion binding"/>
    <property type="evidence" value="ECO:0007669"/>
    <property type="project" value="UniProtKB-KW"/>
</dbReference>
<name>A0A067EMC8_CITSI</name>
<evidence type="ECO:0000256" key="8">
    <source>
        <dbReference type="PROSITE-ProRule" id="PRU00042"/>
    </source>
</evidence>
<dbReference type="PaxDb" id="2711-XP_006480887.1"/>
<dbReference type="Proteomes" id="UP000027120">
    <property type="component" value="Unassembled WGS sequence"/>
</dbReference>
<evidence type="ECO:0000256" key="3">
    <source>
        <dbReference type="ARBA" id="ARBA00022771"/>
    </source>
</evidence>
<accession>A0A067EMC8</accession>
<dbReference type="eggNOG" id="ENOG502S768">
    <property type="taxonomic scope" value="Eukaryota"/>
</dbReference>
<dbReference type="InterPro" id="IPR052426">
    <property type="entry name" value="Plant_dev_regulator"/>
</dbReference>
<evidence type="ECO:0000256" key="7">
    <source>
        <dbReference type="ARBA" id="ARBA00023242"/>
    </source>
</evidence>
<evidence type="ECO:0000313" key="11">
    <source>
        <dbReference type="EMBL" id="KDO52372.1"/>
    </source>
</evidence>
<evidence type="ECO:0000256" key="2">
    <source>
        <dbReference type="ARBA" id="ARBA00022723"/>
    </source>
</evidence>
<evidence type="ECO:0000256" key="4">
    <source>
        <dbReference type="ARBA" id="ARBA00022833"/>
    </source>
</evidence>
<keyword evidence="2" id="KW-0479">Metal-binding</keyword>
<evidence type="ECO:0000259" key="10">
    <source>
        <dbReference type="PROSITE" id="PS50157"/>
    </source>
</evidence>
<dbReference type="OrthoDB" id="780709at2759"/>
<organism evidence="11 12">
    <name type="scientific">Citrus sinensis</name>
    <name type="common">Sweet orange</name>
    <name type="synonym">Citrus aurantium var. sinensis</name>
    <dbReference type="NCBI Taxonomy" id="2711"/>
    <lineage>
        <taxon>Eukaryota</taxon>
        <taxon>Viridiplantae</taxon>
        <taxon>Streptophyta</taxon>
        <taxon>Embryophyta</taxon>
        <taxon>Tracheophyta</taxon>
        <taxon>Spermatophyta</taxon>
        <taxon>Magnoliopsida</taxon>
        <taxon>eudicotyledons</taxon>
        <taxon>Gunneridae</taxon>
        <taxon>Pentapetalae</taxon>
        <taxon>rosids</taxon>
        <taxon>malvids</taxon>
        <taxon>Sapindales</taxon>
        <taxon>Rutaceae</taxon>
        <taxon>Aurantioideae</taxon>
        <taxon>Citrus</taxon>
    </lineage>
</organism>